<comment type="caution">
    <text evidence="2">The sequence shown here is derived from an EMBL/GenBank/DDBJ whole genome shotgun (WGS) entry which is preliminary data.</text>
</comment>
<dbReference type="EMBL" id="JAGGNH010000007">
    <property type="protein sequence ID" value="KAJ0967141.1"/>
    <property type="molecule type" value="Genomic_DNA"/>
</dbReference>
<reference evidence="2" key="1">
    <citation type="submission" date="2021-03" db="EMBL/GenBank/DDBJ databases">
        <authorList>
            <person name="Li Z."/>
            <person name="Yang C."/>
        </authorList>
    </citation>
    <scope>NUCLEOTIDE SEQUENCE</scope>
    <source>
        <strain evidence="2">Dzin_1.0</strain>
        <tissue evidence="2">Leaf</tissue>
    </source>
</reference>
<protein>
    <submittedName>
        <fullName evidence="2">Uncharacterized protein</fullName>
    </submittedName>
</protein>
<organism evidence="2 3">
    <name type="scientific">Dioscorea zingiberensis</name>
    <dbReference type="NCBI Taxonomy" id="325984"/>
    <lineage>
        <taxon>Eukaryota</taxon>
        <taxon>Viridiplantae</taxon>
        <taxon>Streptophyta</taxon>
        <taxon>Embryophyta</taxon>
        <taxon>Tracheophyta</taxon>
        <taxon>Spermatophyta</taxon>
        <taxon>Magnoliopsida</taxon>
        <taxon>Liliopsida</taxon>
        <taxon>Dioscoreales</taxon>
        <taxon>Dioscoreaceae</taxon>
        <taxon>Dioscorea</taxon>
    </lineage>
</organism>
<accession>A0A9D5H8E9</accession>
<feature type="region of interest" description="Disordered" evidence="1">
    <location>
        <begin position="1"/>
        <end position="64"/>
    </location>
</feature>
<sequence length="108" mass="11950">MSTSLDPHLTPIISKQSPKDPNKDLSKGGGSGGGDDDDGECRTPTSVESRLPSISITCPPAPRKPRRVIRCKRRLTELEFFLVPHRELESLFRPPPPPPSKKLKLNEI</sequence>
<feature type="compositionally biased region" description="Basic and acidic residues" evidence="1">
    <location>
        <begin position="17"/>
        <end position="26"/>
    </location>
</feature>
<evidence type="ECO:0000313" key="3">
    <source>
        <dbReference type="Proteomes" id="UP001085076"/>
    </source>
</evidence>
<evidence type="ECO:0000313" key="2">
    <source>
        <dbReference type="EMBL" id="KAJ0967141.1"/>
    </source>
</evidence>
<name>A0A9D5H8E9_9LILI</name>
<reference evidence="2" key="2">
    <citation type="journal article" date="2022" name="Hortic Res">
        <title>The genome of Dioscorea zingiberensis sheds light on the biosynthesis, origin and evolution of the medicinally important diosgenin saponins.</title>
        <authorList>
            <person name="Li Y."/>
            <person name="Tan C."/>
            <person name="Li Z."/>
            <person name="Guo J."/>
            <person name="Li S."/>
            <person name="Chen X."/>
            <person name="Wang C."/>
            <person name="Dai X."/>
            <person name="Yang H."/>
            <person name="Song W."/>
            <person name="Hou L."/>
            <person name="Xu J."/>
            <person name="Tong Z."/>
            <person name="Xu A."/>
            <person name="Yuan X."/>
            <person name="Wang W."/>
            <person name="Yang Q."/>
            <person name="Chen L."/>
            <person name="Sun Z."/>
            <person name="Wang K."/>
            <person name="Pan B."/>
            <person name="Chen J."/>
            <person name="Bao Y."/>
            <person name="Liu F."/>
            <person name="Qi X."/>
            <person name="Gang D.R."/>
            <person name="Wen J."/>
            <person name="Li J."/>
        </authorList>
    </citation>
    <scope>NUCLEOTIDE SEQUENCE</scope>
    <source>
        <strain evidence="2">Dzin_1.0</strain>
    </source>
</reference>
<dbReference type="PANTHER" id="PTHR35162">
    <property type="entry name" value="OS08G0516600 PROTEIN"/>
    <property type="match status" value="1"/>
</dbReference>
<dbReference type="InterPro" id="IPR053115">
    <property type="entry name" value="CDK_inhibitor"/>
</dbReference>
<evidence type="ECO:0000256" key="1">
    <source>
        <dbReference type="SAM" id="MobiDB-lite"/>
    </source>
</evidence>
<dbReference type="AlphaFoldDB" id="A0A9D5H8E9"/>
<dbReference type="PANTHER" id="PTHR35162:SF2">
    <property type="entry name" value="OS08G0516600 PROTEIN"/>
    <property type="match status" value="1"/>
</dbReference>
<feature type="region of interest" description="Disordered" evidence="1">
    <location>
        <begin position="89"/>
        <end position="108"/>
    </location>
</feature>
<proteinExistence type="predicted"/>
<feature type="compositionally biased region" description="Polar residues" evidence="1">
    <location>
        <begin position="43"/>
        <end position="56"/>
    </location>
</feature>
<gene>
    <name evidence="2" type="ORF">J5N97_024058</name>
</gene>
<dbReference type="Proteomes" id="UP001085076">
    <property type="component" value="Miscellaneous, Linkage group lg07"/>
</dbReference>
<keyword evidence="3" id="KW-1185">Reference proteome</keyword>